<evidence type="ECO:0000313" key="4">
    <source>
        <dbReference type="RefSeq" id="XP_003738793.1"/>
    </source>
</evidence>
<feature type="chain" id="PRO_5042610886" evidence="2">
    <location>
        <begin position="18"/>
        <end position="273"/>
    </location>
</feature>
<keyword evidence="1" id="KW-1133">Transmembrane helix</keyword>
<keyword evidence="1" id="KW-0472">Membrane</keyword>
<organism evidence="3 4">
    <name type="scientific">Galendromus occidentalis</name>
    <name type="common">western predatory mite</name>
    <dbReference type="NCBI Taxonomy" id="34638"/>
    <lineage>
        <taxon>Eukaryota</taxon>
        <taxon>Metazoa</taxon>
        <taxon>Ecdysozoa</taxon>
        <taxon>Arthropoda</taxon>
        <taxon>Chelicerata</taxon>
        <taxon>Arachnida</taxon>
        <taxon>Acari</taxon>
        <taxon>Parasitiformes</taxon>
        <taxon>Mesostigmata</taxon>
        <taxon>Gamasina</taxon>
        <taxon>Phytoseioidea</taxon>
        <taxon>Phytoseiidae</taxon>
        <taxon>Typhlodrominae</taxon>
        <taxon>Galendromus</taxon>
    </lineage>
</organism>
<accession>A0AAJ6QNL4</accession>
<keyword evidence="2" id="KW-0732">Signal</keyword>
<evidence type="ECO:0000256" key="2">
    <source>
        <dbReference type="SAM" id="SignalP"/>
    </source>
</evidence>
<dbReference type="PANTHER" id="PTHR15644:SF2">
    <property type="entry name" value="OSTEOPETROSIS-ASSOCIATED TRANSMEMBRANE PROTEIN 1"/>
    <property type="match status" value="1"/>
</dbReference>
<evidence type="ECO:0000256" key="1">
    <source>
        <dbReference type="SAM" id="Phobius"/>
    </source>
</evidence>
<dbReference type="InterPro" id="IPR019172">
    <property type="entry name" value="Osteopetrosis-assoc_TM_1"/>
</dbReference>
<dbReference type="AlphaFoldDB" id="A0AAJ6QNL4"/>
<protein>
    <submittedName>
        <fullName evidence="4">Osteopetrosis-associated transmembrane protein 1</fullName>
    </submittedName>
</protein>
<sequence length="273" mass="31001">MPFLFVILLLPTAAAISQECQNYLMGVAFTNSQFQVCALIRARPFSVCTMCHRDFASAYNTFIELKDGRGPIEKNCSEDLVSGDRISIINRDFRHLTSTWEDANCDSCLVMNKTKDVVSFKVSESTHKFRRLSALVDECIDSQLQNKSLICDVCSEHFRNLSSFYDSLNEKSAGNMCMDILDTMNQTRVEWSTFGCSKVYPLDIEVWIYAAMMVVLTLTFYLVARFSQNPKDEAIIEGRTLKDRMSKIFQDDGSNLSVNSQDSLRVVTGEVRQ</sequence>
<dbReference type="RefSeq" id="XP_003738793.1">
    <property type="nucleotide sequence ID" value="XM_003738745.2"/>
</dbReference>
<reference evidence="4" key="1">
    <citation type="submission" date="2025-08" db="UniProtKB">
        <authorList>
            <consortium name="RefSeq"/>
        </authorList>
    </citation>
    <scope>IDENTIFICATION</scope>
</reference>
<dbReference type="Pfam" id="PF09777">
    <property type="entry name" value="OSTMP1"/>
    <property type="match status" value="1"/>
</dbReference>
<name>A0AAJ6QNL4_9ACAR</name>
<gene>
    <name evidence="4" type="primary">LOC100897182</name>
</gene>
<keyword evidence="3" id="KW-1185">Reference proteome</keyword>
<dbReference type="PANTHER" id="PTHR15644">
    <property type="entry name" value="OSTEOPETROSIS ASSOCIATED TRANSMEMBRANE PROTEIN 1"/>
    <property type="match status" value="1"/>
</dbReference>
<feature type="transmembrane region" description="Helical" evidence="1">
    <location>
        <begin position="206"/>
        <end position="224"/>
    </location>
</feature>
<feature type="signal peptide" evidence="2">
    <location>
        <begin position="1"/>
        <end position="17"/>
    </location>
</feature>
<evidence type="ECO:0000313" key="3">
    <source>
        <dbReference type="Proteomes" id="UP000694867"/>
    </source>
</evidence>
<dbReference type="KEGG" id="goe:100897182"/>
<proteinExistence type="predicted"/>
<dbReference type="GeneID" id="100897182"/>
<keyword evidence="1 4" id="KW-0812">Transmembrane</keyword>
<dbReference type="Proteomes" id="UP000694867">
    <property type="component" value="Unplaced"/>
</dbReference>
<dbReference type="GO" id="GO:0005829">
    <property type="term" value="C:cytosol"/>
    <property type="evidence" value="ECO:0007669"/>
    <property type="project" value="TreeGrafter"/>
</dbReference>